<dbReference type="Gene3D" id="3.30.460.10">
    <property type="entry name" value="Beta Polymerase, domain 2"/>
    <property type="match status" value="1"/>
</dbReference>
<dbReference type="FunFam" id="3.30.460.10:FF:000008">
    <property type="entry name" value="Ribosomal silencing factor RsfS"/>
    <property type="match status" value="1"/>
</dbReference>
<dbReference type="RefSeq" id="WP_092565143.1">
    <property type="nucleotide sequence ID" value="NZ_FNQV01000011.1"/>
</dbReference>
<keyword evidence="2" id="KW-0963">Cytoplasm</keyword>
<dbReference type="SUPFAM" id="SSF81301">
    <property type="entry name" value="Nucleotidyltransferase"/>
    <property type="match status" value="1"/>
</dbReference>
<evidence type="ECO:0000313" key="3">
    <source>
        <dbReference type="EMBL" id="SEA53623.1"/>
    </source>
</evidence>
<dbReference type="Proteomes" id="UP000199288">
    <property type="component" value="Unassembled WGS sequence"/>
</dbReference>
<dbReference type="GO" id="GO:0090071">
    <property type="term" value="P:negative regulation of ribosome biogenesis"/>
    <property type="evidence" value="ECO:0007669"/>
    <property type="project" value="UniProtKB-UniRule"/>
</dbReference>
<organism evidence="3 4">
    <name type="scientific">Bowdeniella nasicola</name>
    <dbReference type="NCBI Taxonomy" id="208480"/>
    <lineage>
        <taxon>Bacteria</taxon>
        <taxon>Bacillati</taxon>
        <taxon>Actinomycetota</taxon>
        <taxon>Actinomycetes</taxon>
        <taxon>Actinomycetales</taxon>
        <taxon>Actinomycetaceae</taxon>
        <taxon>Bowdeniella</taxon>
    </lineage>
</organism>
<dbReference type="PANTHER" id="PTHR21043:SF0">
    <property type="entry name" value="MITOCHONDRIAL ASSEMBLY OF RIBOSOMAL LARGE SUBUNIT PROTEIN 1"/>
    <property type="match status" value="1"/>
</dbReference>
<accession>A0A1H4BZX9</accession>
<dbReference type="GO" id="GO:0005737">
    <property type="term" value="C:cytoplasm"/>
    <property type="evidence" value="ECO:0007669"/>
    <property type="project" value="UniProtKB-SubCell"/>
</dbReference>
<dbReference type="GO" id="GO:0042256">
    <property type="term" value="P:cytosolic ribosome assembly"/>
    <property type="evidence" value="ECO:0007669"/>
    <property type="project" value="UniProtKB-UniRule"/>
</dbReference>
<dbReference type="PANTHER" id="PTHR21043">
    <property type="entry name" value="IOJAP SUPERFAMILY ORTHOLOG"/>
    <property type="match status" value="1"/>
</dbReference>
<reference evidence="4" key="1">
    <citation type="submission" date="2016-10" db="EMBL/GenBank/DDBJ databases">
        <authorList>
            <person name="Varghese N."/>
            <person name="Submissions S."/>
        </authorList>
    </citation>
    <scope>NUCLEOTIDE SEQUENCE [LARGE SCALE GENOMIC DNA]</scope>
    <source>
        <strain evidence="4">KPR-1</strain>
    </source>
</reference>
<sequence length="135" mass="15155">MPATEESRDLAIVAARAAANKKATNIVALDVSERLPLTDAFVLATGANERQVQAIVQEIQLQLRNAGVKQKREEGYAEARWVLLDFGDIVVHVQHADEREFYALERLWHDCPIIALPEDITQLSRENALEDSSDY</sequence>
<keyword evidence="2" id="KW-0810">Translation regulation</keyword>
<keyword evidence="4" id="KW-1185">Reference proteome</keyword>
<dbReference type="EMBL" id="FNQV01000011">
    <property type="protein sequence ID" value="SEA53623.1"/>
    <property type="molecule type" value="Genomic_DNA"/>
</dbReference>
<dbReference type="GO" id="GO:0017148">
    <property type="term" value="P:negative regulation of translation"/>
    <property type="evidence" value="ECO:0007669"/>
    <property type="project" value="UniProtKB-UniRule"/>
</dbReference>
<comment type="subcellular location">
    <subcellularLocation>
        <location evidence="2">Cytoplasm</location>
    </subcellularLocation>
</comment>
<dbReference type="OrthoDB" id="9793681at2"/>
<dbReference type="GO" id="GO:0043023">
    <property type="term" value="F:ribosomal large subunit binding"/>
    <property type="evidence" value="ECO:0007669"/>
    <property type="project" value="TreeGrafter"/>
</dbReference>
<dbReference type="AlphaFoldDB" id="A0A1H4BZX9"/>
<keyword evidence="2" id="KW-0678">Repressor</keyword>
<evidence type="ECO:0000313" key="4">
    <source>
        <dbReference type="Proteomes" id="UP000199288"/>
    </source>
</evidence>
<evidence type="ECO:0000256" key="1">
    <source>
        <dbReference type="ARBA" id="ARBA00010574"/>
    </source>
</evidence>
<comment type="similarity">
    <text evidence="1 2">Belongs to the Iojap/RsfS family.</text>
</comment>
<dbReference type="HAMAP" id="MF_01477">
    <property type="entry name" value="Iojap_RsfS"/>
    <property type="match status" value="1"/>
</dbReference>
<evidence type="ECO:0000256" key="2">
    <source>
        <dbReference type="HAMAP-Rule" id="MF_01477"/>
    </source>
</evidence>
<proteinExistence type="inferred from homology"/>
<comment type="function">
    <text evidence="2">Functions as a ribosomal silencing factor. Interacts with ribosomal protein uL14 (rplN), blocking formation of intersubunit bridge B8. Prevents association of the 30S and 50S ribosomal subunits and the formation of functional ribosomes, thus repressing translation.</text>
</comment>
<gene>
    <name evidence="2" type="primary">rsfS</name>
    <name evidence="3" type="ORF">SAMN02910418_01815</name>
</gene>
<dbReference type="Pfam" id="PF02410">
    <property type="entry name" value="RsfS"/>
    <property type="match status" value="1"/>
</dbReference>
<dbReference type="InterPro" id="IPR043519">
    <property type="entry name" value="NT_sf"/>
</dbReference>
<protein>
    <recommendedName>
        <fullName evidence="2">Ribosomal silencing factor RsfS</fullName>
    </recommendedName>
</protein>
<name>A0A1H4BZX9_9ACTO</name>
<comment type="subunit">
    <text evidence="2">Interacts with ribosomal protein uL14 (rplN).</text>
</comment>
<dbReference type="InterPro" id="IPR004394">
    <property type="entry name" value="Iojap/RsfS/C7orf30"/>
</dbReference>
<dbReference type="NCBIfam" id="TIGR00090">
    <property type="entry name" value="rsfS_iojap_ybeB"/>
    <property type="match status" value="1"/>
</dbReference>